<dbReference type="SUPFAM" id="SSF50677">
    <property type="entry name" value="ValRS/IleRS/LeuRS editing domain"/>
    <property type="match status" value="1"/>
</dbReference>
<dbReference type="PANTHER" id="PTHR45794">
    <property type="entry name" value="LEUCYL-TRNA SYNTHETASE"/>
    <property type="match status" value="1"/>
</dbReference>
<keyword evidence="6" id="KW-0030">Aminoacyl-tRNA synthetase</keyword>
<sequence length="460" mass="53362">MEQFGNPPVFPVVDDNEPVQQEEKSELDELMKDKSKGKKSKAVAKNFGRKIANAEHWLYYFPPKCMEDLKKMGLKVDWRRSLSLLKEAITLNLGKIYDFFTKGWTAMHGSRSFKWRRVGPQEYTLIKLKIVEPMPKCLAGVEKPVFLVAATLRPETMYGQTNCFLHPEIKYSAFYIGLDESEVFIATSRAARNMSYQGFTAENEAPLTKYKRIFALPMLTVKDDKGTGVVTSKKPLREKYGVTDEMVLPFEPVRLLRYKIMATSLRCSWFYDGIMLVGDYKGQKTADVKKFMQDDLIKNKMACKYVEPEKKIISRSGDECVVALCDQWYLNYGNPEWKAETKRCLAQLNTYSDEIRKNFERTIDWLHEYACSRSYGLVRFFSSFSIDRRYTNILILGSKLPWDTQYLIESLSDSTIYNAYYTVCHLLHSDFYGAEHGSLSITPDMLTDPVWDYIFFGRSF</sequence>
<evidence type="ECO:0000256" key="4">
    <source>
        <dbReference type="ARBA" id="ARBA00022840"/>
    </source>
</evidence>
<evidence type="ECO:0000256" key="1">
    <source>
        <dbReference type="ARBA" id="ARBA00005594"/>
    </source>
</evidence>
<keyword evidence="5" id="KW-0648">Protein biosynthesis</keyword>
<accession>A0A915DV23</accession>
<evidence type="ECO:0000256" key="3">
    <source>
        <dbReference type="ARBA" id="ARBA00022741"/>
    </source>
</evidence>
<comment type="similarity">
    <text evidence="1">Belongs to the class-I aminoacyl-tRNA synthetase family.</text>
</comment>
<dbReference type="InterPro" id="IPR014729">
    <property type="entry name" value="Rossmann-like_a/b/a_fold"/>
</dbReference>
<evidence type="ECO:0000256" key="2">
    <source>
        <dbReference type="ARBA" id="ARBA00022598"/>
    </source>
</evidence>
<dbReference type="PANTHER" id="PTHR45794:SF1">
    <property type="entry name" value="LEUCINE--TRNA LIGASE, CYTOPLASMIC"/>
    <property type="match status" value="1"/>
</dbReference>
<protein>
    <submittedName>
        <fullName evidence="9">Leucine--tRNA ligase</fullName>
    </submittedName>
</protein>
<dbReference type="Gene3D" id="3.90.740.10">
    <property type="entry name" value="Valyl/Leucyl/Isoleucyl-tRNA synthetase, editing domain"/>
    <property type="match status" value="2"/>
</dbReference>
<dbReference type="InterPro" id="IPR009008">
    <property type="entry name" value="Val/Leu/Ile-tRNA-synth_edit"/>
</dbReference>
<dbReference type="InterPro" id="IPR004493">
    <property type="entry name" value="Leu-tRNA-synth_Ia_arc/euk"/>
</dbReference>
<evidence type="ECO:0000313" key="8">
    <source>
        <dbReference type="Proteomes" id="UP000887574"/>
    </source>
</evidence>
<reference evidence="9" key="1">
    <citation type="submission" date="2022-11" db="UniProtKB">
        <authorList>
            <consortium name="WormBaseParasite"/>
        </authorList>
    </citation>
    <scope>IDENTIFICATION</scope>
</reference>
<organism evidence="8 9">
    <name type="scientific">Ditylenchus dipsaci</name>
    <dbReference type="NCBI Taxonomy" id="166011"/>
    <lineage>
        <taxon>Eukaryota</taxon>
        <taxon>Metazoa</taxon>
        <taxon>Ecdysozoa</taxon>
        <taxon>Nematoda</taxon>
        <taxon>Chromadorea</taxon>
        <taxon>Rhabditida</taxon>
        <taxon>Tylenchina</taxon>
        <taxon>Tylenchomorpha</taxon>
        <taxon>Sphaerularioidea</taxon>
        <taxon>Anguinidae</taxon>
        <taxon>Anguininae</taxon>
        <taxon>Ditylenchus</taxon>
    </lineage>
</organism>
<dbReference type="GO" id="GO:0004823">
    <property type="term" value="F:leucine-tRNA ligase activity"/>
    <property type="evidence" value="ECO:0007669"/>
    <property type="project" value="InterPro"/>
</dbReference>
<dbReference type="GO" id="GO:0005524">
    <property type="term" value="F:ATP binding"/>
    <property type="evidence" value="ECO:0007669"/>
    <property type="project" value="UniProtKB-KW"/>
</dbReference>
<dbReference type="SUPFAM" id="SSF52374">
    <property type="entry name" value="Nucleotidylyl transferase"/>
    <property type="match status" value="1"/>
</dbReference>
<keyword evidence="2" id="KW-0436">Ligase</keyword>
<dbReference type="Proteomes" id="UP000887574">
    <property type="component" value="Unplaced"/>
</dbReference>
<dbReference type="GO" id="GO:0002161">
    <property type="term" value="F:aminoacyl-tRNA deacylase activity"/>
    <property type="evidence" value="ECO:0007669"/>
    <property type="project" value="InterPro"/>
</dbReference>
<feature type="region of interest" description="Disordered" evidence="7">
    <location>
        <begin position="1"/>
        <end position="34"/>
    </location>
</feature>
<dbReference type="GO" id="GO:0006429">
    <property type="term" value="P:leucyl-tRNA aminoacylation"/>
    <property type="evidence" value="ECO:0007669"/>
    <property type="project" value="InterPro"/>
</dbReference>
<keyword evidence="3" id="KW-0547">Nucleotide-binding</keyword>
<evidence type="ECO:0000256" key="7">
    <source>
        <dbReference type="SAM" id="MobiDB-lite"/>
    </source>
</evidence>
<keyword evidence="8" id="KW-1185">Reference proteome</keyword>
<name>A0A915DV23_9BILA</name>
<evidence type="ECO:0000256" key="6">
    <source>
        <dbReference type="ARBA" id="ARBA00023146"/>
    </source>
</evidence>
<keyword evidence="4" id="KW-0067">ATP-binding</keyword>
<evidence type="ECO:0000313" key="9">
    <source>
        <dbReference type="WBParaSite" id="jg2310"/>
    </source>
</evidence>
<dbReference type="Gene3D" id="3.40.50.620">
    <property type="entry name" value="HUPs"/>
    <property type="match status" value="3"/>
</dbReference>
<dbReference type="AlphaFoldDB" id="A0A915DV23"/>
<evidence type="ECO:0000256" key="5">
    <source>
        <dbReference type="ARBA" id="ARBA00022917"/>
    </source>
</evidence>
<dbReference type="WBParaSite" id="jg2310">
    <property type="protein sequence ID" value="jg2310"/>
    <property type="gene ID" value="jg2310"/>
</dbReference>
<feature type="compositionally biased region" description="Basic and acidic residues" evidence="7">
    <location>
        <begin position="21"/>
        <end position="34"/>
    </location>
</feature>
<proteinExistence type="inferred from homology"/>